<dbReference type="EMBL" id="JAKWBI020000038">
    <property type="protein sequence ID" value="KAJ2905127.1"/>
    <property type="molecule type" value="Genomic_DNA"/>
</dbReference>
<comment type="caution">
    <text evidence="1">The sequence shown here is derived from an EMBL/GenBank/DDBJ whole genome shotgun (WGS) entry which is preliminary data.</text>
</comment>
<evidence type="ECO:0000313" key="2">
    <source>
        <dbReference type="Proteomes" id="UP001201980"/>
    </source>
</evidence>
<name>A0AAD5RWK9_9PEZI</name>
<proteinExistence type="predicted"/>
<sequence length="192" mass="21205">MWPLPPQKCLNWEETYATNDSAFVFGLDNVPSCLQDDIEPPIWKYAESQRPDEPAATGMSPGNCRRLPVSAPSGVNPFPMNPIVNGDARIRAHRWLPVLPWAAAARKKARWMGLAQWNPTSQDFNQPHGSFSKITEYLHHEPNSVSMLMLSIASALARATHAAYGKFLGRGPHQSQLLEDLGAAYHGGVYGT</sequence>
<evidence type="ECO:0000313" key="1">
    <source>
        <dbReference type="EMBL" id="KAJ2905127.1"/>
    </source>
</evidence>
<accession>A0AAD5RWK9</accession>
<reference evidence="1" key="1">
    <citation type="submission" date="2022-07" db="EMBL/GenBank/DDBJ databases">
        <title>Draft genome sequence of Zalerion maritima ATCC 34329, a (micro)plastics degrading marine fungus.</title>
        <authorList>
            <person name="Paco A."/>
            <person name="Goncalves M.F.M."/>
            <person name="Rocha-Santos T.A.P."/>
            <person name="Alves A."/>
        </authorList>
    </citation>
    <scope>NUCLEOTIDE SEQUENCE</scope>
    <source>
        <strain evidence="1">ATCC 34329</strain>
    </source>
</reference>
<keyword evidence="2" id="KW-1185">Reference proteome</keyword>
<protein>
    <submittedName>
        <fullName evidence="1">Uncharacterized protein</fullName>
    </submittedName>
</protein>
<organism evidence="1 2">
    <name type="scientific">Zalerion maritima</name>
    <dbReference type="NCBI Taxonomy" id="339359"/>
    <lineage>
        <taxon>Eukaryota</taxon>
        <taxon>Fungi</taxon>
        <taxon>Dikarya</taxon>
        <taxon>Ascomycota</taxon>
        <taxon>Pezizomycotina</taxon>
        <taxon>Sordariomycetes</taxon>
        <taxon>Lulworthiomycetidae</taxon>
        <taxon>Lulworthiales</taxon>
        <taxon>Lulworthiaceae</taxon>
        <taxon>Zalerion</taxon>
    </lineage>
</organism>
<dbReference type="AlphaFoldDB" id="A0AAD5RWK9"/>
<gene>
    <name evidence="1" type="ORF">MKZ38_006373</name>
</gene>
<dbReference type="Proteomes" id="UP001201980">
    <property type="component" value="Unassembled WGS sequence"/>
</dbReference>